<dbReference type="EMBL" id="JAENHM010000003">
    <property type="protein sequence ID" value="MBK1836002.1"/>
    <property type="molecule type" value="Genomic_DNA"/>
</dbReference>
<evidence type="ECO:0000313" key="3">
    <source>
        <dbReference type="EMBL" id="MBK1836002.1"/>
    </source>
</evidence>
<organism evidence="3 4">
    <name type="scientific">Azospirillum endophyticum</name>
    <dbReference type="NCBI Taxonomy" id="2800326"/>
    <lineage>
        <taxon>Bacteria</taxon>
        <taxon>Pseudomonadati</taxon>
        <taxon>Pseudomonadota</taxon>
        <taxon>Alphaproteobacteria</taxon>
        <taxon>Rhodospirillales</taxon>
        <taxon>Azospirillaceae</taxon>
        <taxon>Azospirillum</taxon>
    </lineage>
</organism>
<name>A0ABS1EXV5_9PROT</name>
<gene>
    <name evidence="3" type="ORF">JHL17_01130</name>
</gene>
<dbReference type="PANTHER" id="PTHR11895:SF7">
    <property type="entry name" value="GLUTAMYL-TRNA(GLN) AMIDOTRANSFERASE SUBUNIT A, MITOCHONDRIAL"/>
    <property type="match status" value="1"/>
</dbReference>
<keyword evidence="4" id="KW-1185">Reference proteome</keyword>
<evidence type="ECO:0000259" key="2">
    <source>
        <dbReference type="Pfam" id="PF01425"/>
    </source>
</evidence>
<reference evidence="4" key="1">
    <citation type="submission" date="2021-01" db="EMBL/GenBank/DDBJ databases">
        <title>Genome public.</title>
        <authorList>
            <person name="Liu C."/>
            <person name="Sun Q."/>
        </authorList>
    </citation>
    <scope>NUCLEOTIDE SEQUENCE [LARGE SCALE GENOMIC DNA]</scope>
    <source>
        <strain evidence="4">YIM B02556</strain>
    </source>
</reference>
<feature type="domain" description="Amidase" evidence="2">
    <location>
        <begin position="28"/>
        <end position="459"/>
    </location>
</feature>
<dbReference type="Proteomes" id="UP000652760">
    <property type="component" value="Unassembled WGS sequence"/>
</dbReference>
<evidence type="ECO:0000256" key="1">
    <source>
        <dbReference type="ARBA" id="ARBA00009199"/>
    </source>
</evidence>
<dbReference type="InterPro" id="IPR023631">
    <property type="entry name" value="Amidase_dom"/>
</dbReference>
<proteinExistence type="inferred from homology"/>
<dbReference type="PANTHER" id="PTHR11895">
    <property type="entry name" value="TRANSAMIDASE"/>
    <property type="match status" value="1"/>
</dbReference>
<dbReference type="Gene3D" id="3.90.1300.10">
    <property type="entry name" value="Amidase signature (AS) domain"/>
    <property type="match status" value="1"/>
</dbReference>
<dbReference type="InterPro" id="IPR000120">
    <property type="entry name" value="Amidase"/>
</dbReference>
<accession>A0ABS1EXV5</accession>
<comment type="caution">
    <text evidence="3">The sequence shown here is derived from an EMBL/GenBank/DDBJ whole genome shotgun (WGS) entry which is preliminary data.</text>
</comment>
<protein>
    <submittedName>
        <fullName evidence="3">Amidase</fullName>
    </submittedName>
</protein>
<sequence length="480" mass="51606">MSLFPEYERYDAIGLAGLVRDRAISPLELIEEAIRRIELINPAINAVVHTLYDEARRVAAATDPSDPLAGPLAGVPFLLKDLNILYKGQRTSNGGRLWQDNVADHDSTITARYRAAGLIVLGYTNTAELGLACETAPSAFGPTRNPWDLSRSAGGSSGGAAAAVAAGLVPAVHGTDGGGSIRIPSSNCGVFGVKPTRARNPFGPDNGEGWNGLSVHHAITRSVRDNAALLDATHGPEPGDPYAAPAFAGRFLDAVTQEPPRLRIAFQTTDHGGNAIHPDCVEAVHAAARLLADLGHEVEEARPAIDAEAMKRATRIIVASNIANVLRLRGEALGRRVIAEDVEPITWLWAQEAQSYSGEDLARSVWTIHRLARVLGSFFQRYDVLLTSTFAAPPLPLHTVDTGSTDLDAYYEGLRRYSAFTSLYNCTGVPAASVPLHWNAENLPIGVQIATRLGEDALLFSLAGQLERARPWHDRRPDIR</sequence>
<dbReference type="RefSeq" id="WP_200190206.1">
    <property type="nucleotide sequence ID" value="NZ_JAENHM010000003.1"/>
</dbReference>
<dbReference type="InterPro" id="IPR036928">
    <property type="entry name" value="AS_sf"/>
</dbReference>
<evidence type="ECO:0000313" key="4">
    <source>
        <dbReference type="Proteomes" id="UP000652760"/>
    </source>
</evidence>
<comment type="similarity">
    <text evidence="1">Belongs to the amidase family.</text>
</comment>
<dbReference type="Pfam" id="PF01425">
    <property type="entry name" value="Amidase"/>
    <property type="match status" value="1"/>
</dbReference>
<dbReference type="SUPFAM" id="SSF75304">
    <property type="entry name" value="Amidase signature (AS) enzymes"/>
    <property type="match status" value="1"/>
</dbReference>